<name>A0A179FSQ7_METCM</name>
<dbReference type="RefSeq" id="XP_018145021.1">
    <property type="nucleotide sequence ID" value="XM_018283794.1"/>
</dbReference>
<dbReference type="AlphaFoldDB" id="A0A179FSQ7"/>
<evidence type="ECO:0000313" key="1">
    <source>
        <dbReference type="EMBL" id="OAQ68171.1"/>
    </source>
</evidence>
<dbReference type="KEGG" id="pchm:VFPPC_04439"/>
<dbReference type="GeneID" id="28847788"/>
<organism evidence="1 2">
    <name type="scientific">Pochonia chlamydosporia 170</name>
    <dbReference type="NCBI Taxonomy" id="1380566"/>
    <lineage>
        <taxon>Eukaryota</taxon>
        <taxon>Fungi</taxon>
        <taxon>Dikarya</taxon>
        <taxon>Ascomycota</taxon>
        <taxon>Pezizomycotina</taxon>
        <taxon>Sordariomycetes</taxon>
        <taxon>Hypocreomycetidae</taxon>
        <taxon>Hypocreales</taxon>
        <taxon>Clavicipitaceae</taxon>
        <taxon>Pochonia</taxon>
    </lineage>
</organism>
<sequence length="75" mass="8564">MQFNFGHYNNPFIVLPRLRFASRGITLHTQRRGQHPPAHTYEIGTFKPISGKLPLPNLTKHLHAELAVVDCISMM</sequence>
<reference evidence="1 2" key="1">
    <citation type="journal article" date="2016" name="PLoS Pathog.">
        <title>Biosynthesis of antibiotic leucinostatins in bio-control fungus Purpureocillium lilacinum and their inhibition on phytophthora revealed by genome mining.</title>
        <authorList>
            <person name="Wang G."/>
            <person name="Liu Z."/>
            <person name="Lin R."/>
            <person name="Li E."/>
            <person name="Mao Z."/>
            <person name="Ling J."/>
            <person name="Yang Y."/>
            <person name="Yin W.B."/>
            <person name="Xie B."/>
        </authorList>
    </citation>
    <scope>NUCLEOTIDE SEQUENCE [LARGE SCALE GENOMIC DNA]</scope>
    <source>
        <strain evidence="1">170</strain>
    </source>
</reference>
<comment type="caution">
    <text evidence="1">The sequence shown here is derived from an EMBL/GenBank/DDBJ whole genome shotgun (WGS) entry which is preliminary data.</text>
</comment>
<protein>
    <submittedName>
        <fullName evidence="1">Uncharacterized protein</fullName>
    </submittedName>
</protein>
<proteinExistence type="predicted"/>
<dbReference type="Proteomes" id="UP000078397">
    <property type="component" value="Unassembled WGS sequence"/>
</dbReference>
<gene>
    <name evidence="1" type="ORF">VFPPC_04439</name>
</gene>
<accession>A0A179FSQ7</accession>
<keyword evidence="2" id="KW-1185">Reference proteome</keyword>
<evidence type="ECO:0000313" key="2">
    <source>
        <dbReference type="Proteomes" id="UP000078397"/>
    </source>
</evidence>
<dbReference type="EMBL" id="LSBJ02000003">
    <property type="protein sequence ID" value="OAQ68171.1"/>
    <property type="molecule type" value="Genomic_DNA"/>
</dbReference>